<keyword evidence="3" id="KW-1185">Reference proteome</keyword>
<dbReference type="EMBL" id="CP034328">
    <property type="protein sequence ID" value="AZL58108.1"/>
    <property type="molecule type" value="Genomic_DNA"/>
</dbReference>
<dbReference type="Proteomes" id="UP000282002">
    <property type="component" value="Chromosome"/>
</dbReference>
<feature type="domain" description="PRC-barrel" evidence="1">
    <location>
        <begin position="17"/>
        <end position="71"/>
    </location>
</feature>
<evidence type="ECO:0000313" key="3">
    <source>
        <dbReference type="Proteomes" id="UP000282002"/>
    </source>
</evidence>
<dbReference type="InterPro" id="IPR011033">
    <property type="entry name" value="PRC_barrel-like_sf"/>
</dbReference>
<name>A0A3S8U3H1_9RHOB</name>
<protein>
    <submittedName>
        <fullName evidence="2">PRC-barrel domain containing protein</fullName>
    </submittedName>
</protein>
<dbReference type="KEGG" id="taw:EI545_04200"/>
<dbReference type="AlphaFoldDB" id="A0A3S8U3H1"/>
<accession>A0A3S8U3H1</accession>
<dbReference type="OrthoDB" id="7876889at2"/>
<dbReference type="Gene3D" id="2.30.30.240">
    <property type="entry name" value="PRC-barrel domain"/>
    <property type="match status" value="1"/>
</dbReference>
<sequence length="98" mass="10522">MDHNTQSSSGSFDLNEADLIGTPIYDIDGEKVGSISHLHHAATSRQAVVDVGGFLGIGTRPVLVSLDDLTIQQDPDGNVYGVTSWTKDQITALPEHYD</sequence>
<organism evidence="2 3">
    <name type="scientific">Tabrizicola piscis</name>
    <dbReference type="NCBI Taxonomy" id="2494374"/>
    <lineage>
        <taxon>Bacteria</taxon>
        <taxon>Pseudomonadati</taxon>
        <taxon>Pseudomonadota</taxon>
        <taxon>Alphaproteobacteria</taxon>
        <taxon>Rhodobacterales</taxon>
        <taxon>Paracoccaceae</taxon>
        <taxon>Tabrizicola</taxon>
    </lineage>
</organism>
<dbReference type="InterPro" id="IPR027275">
    <property type="entry name" value="PRC-brl_dom"/>
</dbReference>
<dbReference type="Pfam" id="PF05239">
    <property type="entry name" value="PRC"/>
    <property type="match status" value="1"/>
</dbReference>
<dbReference type="SUPFAM" id="SSF50346">
    <property type="entry name" value="PRC-barrel domain"/>
    <property type="match status" value="1"/>
</dbReference>
<reference evidence="2 3" key="1">
    <citation type="submission" date="2018-12" db="EMBL/GenBank/DDBJ databases">
        <title>Complete genome sequencing of Tabrizicola sp. K13M18.</title>
        <authorList>
            <person name="Bae J.-W."/>
        </authorList>
    </citation>
    <scope>NUCLEOTIDE SEQUENCE [LARGE SCALE GENOMIC DNA]</scope>
    <source>
        <strain evidence="2 3">K13M18</strain>
    </source>
</reference>
<gene>
    <name evidence="2" type="ORF">EI545_04200</name>
</gene>
<proteinExistence type="predicted"/>
<evidence type="ECO:0000259" key="1">
    <source>
        <dbReference type="Pfam" id="PF05239"/>
    </source>
</evidence>
<dbReference type="RefSeq" id="WP_125324309.1">
    <property type="nucleotide sequence ID" value="NZ_CP034328.1"/>
</dbReference>
<evidence type="ECO:0000313" key="2">
    <source>
        <dbReference type="EMBL" id="AZL58108.1"/>
    </source>
</evidence>